<proteinExistence type="predicted"/>
<keyword evidence="3" id="KW-1185">Reference proteome</keyword>
<keyword evidence="1" id="KW-1133">Transmembrane helix</keyword>
<sequence length="71" mass="7215">MCDGGGDGGDDCSNGAGGGAHGHPIGGPTSSLERWGGMICLFCFLVVWVAITVGNITGISFDEALRFIQGR</sequence>
<gene>
    <name evidence="2" type="ORF">SCD90_01260</name>
</gene>
<dbReference type="Proteomes" id="UP001274321">
    <property type="component" value="Unassembled WGS sequence"/>
</dbReference>
<evidence type="ECO:0000313" key="3">
    <source>
        <dbReference type="Proteomes" id="UP001274321"/>
    </source>
</evidence>
<name>A0ABU4RIL5_9HYPH</name>
<feature type="transmembrane region" description="Helical" evidence="1">
    <location>
        <begin position="35"/>
        <end position="61"/>
    </location>
</feature>
<dbReference type="EMBL" id="JAXAFJ010000001">
    <property type="protein sequence ID" value="MDX6804677.1"/>
    <property type="molecule type" value="Genomic_DNA"/>
</dbReference>
<comment type="caution">
    <text evidence="2">The sequence shown here is derived from an EMBL/GenBank/DDBJ whole genome shotgun (WGS) entry which is preliminary data.</text>
</comment>
<evidence type="ECO:0000313" key="2">
    <source>
        <dbReference type="EMBL" id="MDX6804677.1"/>
    </source>
</evidence>
<protein>
    <submittedName>
        <fullName evidence="2">Uncharacterized protein</fullName>
    </submittedName>
</protein>
<accession>A0ABU4RIL5</accession>
<organism evidence="2 3">
    <name type="scientific">Terrihabitans rhizophilus</name>
    <dbReference type="NCBI Taxonomy" id="3092662"/>
    <lineage>
        <taxon>Bacteria</taxon>
        <taxon>Pseudomonadati</taxon>
        <taxon>Pseudomonadota</taxon>
        <taxon>Alphaproteobacteria</taxon>
        <taxon>Hyphomicrobiales</taxon>
        <taxon>Terrihabitans</taxon>
    </lineage>
</organism>
<evidence type="ECO:0000256" key="1">
    <source>
        <dbReference type="SAM" id="Phobius"/>
    </source>
</evidence>
<reference evidence="2 3" key="1">
    <citation type="submission" date="2023-11" db="EMBL/GenBank/DDBJ databases">
        <authorList>
            <person name="Bao R."/>
        </authorList>
    </citation>
    <scope>NUCLEOTIDE SEQUENCE [LARGE SCALE GENOMIC DNA]</scope>
    <source>
        <strain evidence="2 3">PJ23</strain>
    </source>
</reference>
<keyword evidence="1" id="KW-0812">Transmembrane</keyword>
<keyword evidence="1" id="KW-0472">Membrane</keyword>